<dbReference type="SUPFAM" id="SSF158472">
    <property type="entry name" value="HAMP domain-like"/>
    <property type="match status" value="1"/>
</dbReference>
<dbReference type="InterPro" id="IPR050469">
    <property type="entry name" value="Diguanylate_Cyclase"/>
</dbReference>
<dbReference type="Pfam" id="PF00990">
    <property type="entry name" value="GGDEF"/>
    <property type="match status" value="1"/>
</dbReference>
<dbReference type="Gene3D" id="6.10.340.10">
    <property type="match status" value="1"/>
</dbReference>
<dbReference type="GO" id="GO:0052621">
    <property type="term" value="F:diguanylate cyclase activity"/>
    <property type="evidence" value="ECO:0007669"/>
    <property type="project" value="UniProtKB-EC"/>
</dbReference>
<feature type="domain" description="HAMP" evidence="3">
    <location>
        <begin position="201"/>
        <end position="253"/>
    </location>
</feature>
<dbReference type="Gene3D" id="3.30.70.270">
    <property type="match status" value="1"/>
</dbReference>
<dbReference type="NCBIfam" id="TIGR00254">
    <property type="entry name" value="GGDEF"/>
    <property type="match status" value="1"/>
</dbReference>
<dbReference type="PANTHER" id="PTHR45138:SF25">
    <property type="entry name" value="GGDEF DOMAIN PROTEIN"/>
    <property type="match status" value="1"/>
</dbReference>
<dbReference type="PROSITE" id="PS50887">
    <property type="entry name" value="GGDEF"/>
    <property type="match status" value="1"/>
</dbReference>
<feature type="domain" description="GGDEF" evidence="4">
    <location>
        <begin position="282"/>
        <end position="437"/>
    </location>
</feature>
<dbReference type="SMART" id="SM00304">
    <property type="entry name" value="HAMP"/>
    <property type="match status" value="1"/>
</dbReference>
<keyword evidence="2" id="KW-1133">Transmembrane helix</keyword>
<dbReference type="SMART" id="SM00267">
    <property type="entry name" value="GGDEF"/>
    <property type="match status" value="1"/>
</dbReference>
<dbReference type="RefSeq" id="WP_260749335.1">
    <property type="nucleotide sequence ID" value="NZ_CP092109.1"/>
</dbReference>
<evidence type="ECO:0000313" key="5">
    <source>
        <dbReference type="EMBL" id="UWZ80967.1"/>
    </source>
</evidence>
<keyword evidence="2" id="KW-0812">Transmembrane</keyword>
<keyword evidence="5" id="KW-0808">Transferase</keyword>
<dbReference type="InterPro" id="IPR000160">
    <property type="entry name" value="GGDEF_dom"/>
</dbReference>
<accession>A0ABY5ZP94</accession>
<proteinExistence type="predicted"/>
<keyword evidence="2" id="KW-0472">Membrane</keyword>
<evidence type="ECO:0000256" key="2">
    <source>
        <dbReference type="SAM" id="Phobius"/>
    </source>
</evidence>
<dbReference type="EMBL" id="CP092109">
    <property type="protein sequence ID" value="UWZ80967.1"/>
    <property type="molecule type" value="Genomic_DNA"/>
</dbReference>
<dbReference type="PANTHER" id="PTHR45138">
    <property type="entry name" value="REGULATORY COMPONENTS OF SENSORY TRANSDUCTION SYSTEM"/>
    <property type="match status" value="1"/>
</dbReference>
<dbReference type="PROSITE" id="PS50885">
    <property type="entry name" value="HAMP"/>
    <property type="match status" value="1"/>
</dbReference>
<organism evidence="5 6">
    <name type="scientific">Geoalkalibacter halelectricus</name>
    <dbReference type="NCBI Taxonomy" id="2847045"/>
    <lineage>
        <taxon>Bacteria</taxon>
        <taxon>Pseudomonadati</taxon>
        <taxon>Thermodesulfobacteriota</taxon>
        <taxon>Desulfuromonadia</taxon>
        <taxon>Desulfuromonadales</taxon>
        <taxon>Geoalkalibacteraceae</taxon>
        <taxon>Geoalkalibacter</taxon>
    </lineage>
</organism>
<feature type="transmembrane region" description="Helical" evidence="2">
    <location>
        <begin position="177"/>
        <end position="201"/>
    </location>
</feature>
<dbReference type="CDD" id="cd01949">
    <property type="entry name" value="GGDEF"/>
    <property type="match status" value="1"/>
</dbReference>
<sequence length="439" mass="49726">MLRFPIAHKIAAGYVLVSLLCLAGVAYALAALSQQTRLNEELVRVDFALMEAARDLRANLLSQERLERQILILRDPQLADLLAGREKEYWELETRFFALASARDQSLALALRETAATIRQGRQLRDEERWDEAAEFAPAVLSPQRYRLMGQLEQFLQRREQALDQQLQSLLTQSRRAFRLTLALTFCGISLAVVVGTWGSYRIHQAVRRLTGATKDIAAGSFDVPPALDTADEFGQLARDFHEMGQKLKELDRLRLDANPLTHLPGNLAIEREIEKRIQNNLPFAAMYVDLDHFKAFNDRYGFQAGSDVLARVGELVQQAVENHGSEQDLAGHIGGDDYIILTLPERAEAIAQALITDFDRDIPQFYTDEDRQRGYFVSTDRFDVERRFPLLTMSVAIVTSASLKNPTPEAIGRECAKIKEHLKKLPGSNILLDRREQR</sequence>
<dbReference type="InterPro" id="IPR043128">
    <property type="entry name" value="Rev_trsase/Diguanyl_cyclase"/>
</dbReference>
<dbReference type="Proteomes" id="UP001060414">
    <property type="component" value="Chromosome"/>
</dbReference>
<dbReference type="CDD" id="cd06225">
    <property type="entry name" value="HAMP"/>
    <property type="match status" value="1"/>
</dbReference>
<reference evidence="5" key="1">
    <citation type="journal article" date="2022" name="Environ. Microbiol.">
        <title>Geoalkalibacter halelectricus SAP #1 sp. nov. possessing extracellular electron transfer and mineral#reducing capabilities from a haloalkaline environment.</title>
        <authorList>
            <person name="Yadav S."/>
            <person name="Singh R."/>
            <person name="Sundharam S.S."/>
            <person name="Chaudhary S."/>
            <person name="Krishnamurthi S."/>
            <person name="Patil S.A."/>
        </authorList>
    </citation>
    <scope>NUCLEOTIDE SEQUENCE</scope>
    <source>
        <strain evidence="5">SAP-1</strain>
    </source>
</reference>
<evidence type="ECO:0000313" key="6">
    <source>
        <dbReference type="Proteomes" id="UP001060414"/>
    </source>
</evidence>
<keyword evidence="6" id="KW-1185">Reference proteome</keyword>
<evidence type="ECO:0000256" key="1">
    <source>
        <dbReference type="ARBA" id="ARBA00012528"/>
    </source>
</evidence>
<name>A0ABY5ZP94_9BACT</name>
<dbReference type="EC" id="2.7.7.65" evidence="1"/>
<dbReference type="InterPro" id="IPR029787">
    <property type="entry name" value="Nucleotide_cyclase"/>
</dbReference>
<keyword evidence="5" id="KW-0548">Nucleotidyltransferase</keyword>
<gene>
    <name evidence="5" type="ORF">L9S41_06125</name>
</gene>
<dbReference type="SUPFAM" id="SSF55073">
    <property type="entry name" value="Nucleotide cyclase"/>
    <property type="match status" value="1"/>
</dbReference>
<dbReference type="InterPro" id="IPR003660">
    <property type="entry name" value="HAMP_dom"/>
</dbReference>
<protein>
    <recommendedName>
        <fullName evidence="1">diguanylate cyclase</fullName>
        <ecNumber evidence="1">2.7.7.65</ecNumber>
    </recommendedName>
</protein>
<evidence type="ECO:0000259" key="4">
    <source>
        <dbReference type="PROSITE" id="PS50887"/>
    </source>
</evidence>
<dbReference type="Pfam" id="PF00672">
    <property type="entry name" value="HAMP"/>
    <property type="match status" value="1"/>
</dbReference>
<evidence type="ECO:0000259" key="3">
    <source>
        <dbReference type="PROSITE" id="PS50885"/>
    </source>
</evidence>